<feature type="compositionally biased region" description="Polar residues" evidence="7">
    <location>
        <begin position="339"/>
        <end position="350"/>
    </location>
</feature>
<dbReference type="SUPFAM" id="SSF56672">
    <property type="entry name" value="DNA/RNA polymerases"/>
    <property type="match status" value="1"/>
</dbReference>
<evidence type="ECO:0000256" key="7">
    <source>
        <dbReference type="SAM" id="MobiDB-lite"/>
    </source>
</evidence>
<evidence type="ECO:0000313" key="10">
    <source>
        <dbReference type="WBParaSite" id="PSU_v2.g16099.t1"/>
    </source>
</evidence>
<keyword evidence="5" id="KW-0862">Zinc</keyword>
<reference evidence="10" key="1">
    <citation type="submission" date="2022-11" db="UniProtKB">
        <authorList>
            <consortium name="WormBaseParasite"/>
        </authorList>
    </citation>
    <scope>IDENTIFICATION</scope>
</reference>
<organism evidence="9 10">
    <name type="scientific">Panagrolaimus superbus</name>
    <dbReference type="NCBI Taxonomy" id="310955"/>
    <lineage>
        <taxon>Eukaryota</taxon>
        <taxon>Metazoa</taxon>
        <taxon>Ecdysozoa</taxon>
        <taxon>Nematoda</taxon>
        <taxon>Chromadorea</taxon>
        <taxon>Rhabditida</taxon>
        <taxon>Tylenchina</taxon>
        <taxon>Panagrolaimomorpha</taxon>
        <taxon>Panagrolaimoidea</taxon>
        <taxon>Panagrolaimidae</taxon>
        <taxon>Panagrolaimus</taxon>
    </lineage>
</organism>
<dbReference type="InterPro" id="IPR021109">
    <property type="entry name" value="Peptidase_aspartic_dom_sf"/>
</dbReference>
<keyword evidence="1" id="KW-0808">Transferase</keyword>
<dbReference type="PANTHER" id="PTHR37984:SF5">
    <property type="entry name" value="PROTEIN NYNRIN-LIKE"/>
    <property type="match status" value="1"/>
</dbReference>
<feature type="coiled-coil region" evidence="6">
    <location>
        <begin position="25"/>
        <end position="59"/>
    </location>
</feature>
<feature type="compositionally biased region" description="Polar residues" evidence="7">
    <location>
        <begin position="296"/>
        <end position="310"/>
    </location>
</feature>
<dbReference type="Gene3D" id="3.10.10.10">
    <property type="entry name" value="HIV Type 1 Reverse Transcriptase, subunit A, domain 1"/>
    <property type="match status" value="1"/>
</dbReference>
<evidence type="ECO:0000256" key="3">
    <source>
        <dbReference type="ARBA" id="ARBA00022722"/>
    </source>
</evidence>
<keyword evidence="4" id="KW-0255">Endonuclease</keyword>
<dbReference type="AlphaFoldDB" id="A0A914Y9I7"/>
<keyword evidence="3" id="KW-0540">Nuclease</keyword>
<dbReference type="InterPro" id="IPR043502">
    <property type="entry name" value="DNA/RNA_pol_sf"/>
</dbReference>
<evidence type="ECO:0000256" key="5">
    <source>
        <dbReference type="PROSITE-ProRule" id="PRU00047"/>
    </source>
</evidence>
<keyword evidence="2" id="KW-0548">Nucleotidyltransferase</keyword>
<dbReference type="Proteomes" id="UP000887577">
    <property type="component" value="Unplaced"/>
</dbReference>
<keyword evidence="5" id="KW-0479">Metal-binding</keyword>
<evidence type="ECO:0000256" key="6">
    <source>
        <dbReference type="SAM" id="Coils"/>
    </source>
</evidence>
<evidence type="ECO:0000259" key="8">
    <source>
        <dbReference type="PROSITE" id="PS50158"/>
    </source>
</evidence>
<dbReference type="GO" id="GO:0003676">
    <property type="term" value="F:nucleic acid binding"/>
    <property type="evidence" value="ECO:0007669"/>
    <property type="project" value="InterPro"/>
</dbReference>
<proteinExistence type="predicted"/>
<keyword evidence="5" id="KW-0863">Zinc-finger</keyword>
<dbReference type="PROSITE" id="PS50158">
    <property type="entry name" value="ZF_CCHC"/>
    <property type="match status" value="1"/>
</dbReference>
<dbReference type="GO" id="GO:0016779">
    <property type="term" value="F:nucleotidyltransferase activity"/>
    <property type="evidence" value="ECO:0007669"/>
    <property type="project" value="UniProtKB-KW"/>
</dbReference>
<keyword evidence="9" id="KW-1185">Reference proteome</keyword>
<dbReference type="CDD" id="cd00303">
    <property type="entry name" value="retropepsin_like"/>
    <property type="match status" value="1"/>
</dbReference>
<evidence type="ECO:0000256" key="2">
    <source>
        <dbReference type="ARBA" id="ARBA00022695"/>
    </source>
</evidence>
<dbReference type="PANTHER" id="PTHR37984">
    <property type="entry name" value="PROTEIN CBG26694"/>
    <property type="match status" value="1"/>
</dbReference>
<evidence type="ECO:0000256" key="4">
    <source>
        <dbReference type="ARBA" id="ARBA00022759"/>
    </source>
</evidence>
<dbReference type="Gene3D" id="2.40.70.10">
    <property type="entry name" value="Acid Proteases"/>
    <property type="match status" value="1"/>
</dbReference>
<protein>
    <submittedName>
        <fullName evidence="10">CCHC-type domain-containing protein</fullName>
    </submittedName>
</protein>
<accession>A0A914Y9I7</accession>
<feature type="region of interest" description="Disordered" evidence="7">
    <location>
        <begin position="293"/>
        <end position="350"/>
    </location>
</feature>
<dbReference type="InterPro" id="IPR050951">
    <property type="entry name" value="Retrovirus_Pol_polyprotein"/>
</dbReference>
<evidence type="ECO:0000256" key="1">
    <source>
        <dbReference type="ARBA" id="ARBA00022679"/>
    </source>
</evidence>
<dbReference type="InterPro" id="IPR001878">
    <property type="entry name" value="Znf_CCHC"/>
</dbReference>
<dbReference type="SUPFAM" id="SSF50630">
    <property type="entry name" value="Acid proteases"/>
    <property type="match status" value="1"/>
</dbReference>
<evidence type="ECO:0000313" key="9">
    <source>
        <dbReference type="Proteomes" id="UP000887577"/>
    </source>
</evidence>
<dbReference type="GO" id="GO:0004519">
    <property type="term" value="F:endonuclease activity"/>
    <property type="evidence" value="ECO:0007669"/>
    <property type="project" value="UniProtKB-KW"/>
</dbReference>
<name>A0A914Y9I7_9BILA</name>
<feature type="domain" description="CCHC-type" evidence="8">
    <location>
        <begin position="358"/>
        <end position="372"/>
    </location>
</feature>
<keyword evidence="6" id="KW-0175">Coiled coil</keyword>
<dbReference type="WBParaSite" id="PSU_v2.g16099.t1">
    <property type="protein sequence ID" value="PSU_v2.g16099.t1"/>
    <property type="gene ID" value="PSU_v2.g16099"/>
</dbReference>
<sequence>MIPETLVVDMEIHLGTSIGWLFDQVQTQSENVEHLSNEKQRLEDEIEALAEDKSQLLAQLAKERGTHPGLSTIELRQLELLGIKDVKELINQVRFLQVKVAQLEADKSRGLLKAQASVSTATTQSQSTWPPVQGGLRFSTLGGKYQHDSLMQRKACYSEVKRELLNALGSDSSAATYSMRTSLDKLIKPSGKSYRMILEEIEQKVAEAFGDDQGQREQELKKILLRLTQEDPDTTYCNITLPYTAASYYRLKELVLGTEDANKLRKQNSDLKQSVERKQPVKAFQPVRVAQRYPPSLNTVPPRNSVNDTAAPQRPPGFEQTKDSVAPPGFGQQKMPSFVRQTEGNQGRVQQGQRFAPKCYECHGYGHFAKDCSVRGEAHVVEEGDDCDQLEFTVSGIVPINVVSSSDPVKLFGEKTLLETRFDGIKVVSMLDSGACVSVISDTVLKGILRDKSRQGKITRERPETYKGSGLVGANGSKLNVVDCVRIPISWGEYEPSPAIFFVVAGLQQDVLIGTNVLKGNPTWLHALEYALEAKAEFQRKRGSGAKAGKDRVQAEHQAGAFVGVIGWNVTAAEHVVIQPKTLKMLKVRTPFSKTLSLIESSKPGIETGVVRSRRGKAWVEYRNYTDETQVIHKNEVIGEAWPVRLGSATDGRESDNPVNIIADCQERVKKLKEQLNLQTTGLSAEGKLQLVELLEKYHEAFAVTDDEFGLTNVTEHSIDTGDARPIKQPARPVPIPLKPQVREMVDTMLKQKVISPSSSAWNSPVVLEA</sequence>
<keyword evidence="4" id="KW-0378">Hydrolase</keyword>
<dbReference type="GO" id="GO:0008270">
    <property type="term" value="F:zinc ion binding"/>
    <property type="evidence" value="ECO:0007669"/>
    <property type="project" value="UniProtKB-KW"/>
</dbReference>